<keyword evidence="3" id="KW-1185">Reference proteome</keyword>
<keyword evidence="1" id="KW-0472">Membrane</keyword>
<dbReference type="STRING" id="162209.IJ22_09470"/>
<evidence type="ECO:0000313" key="2">
    <source>
        <dbReference type="EMBL" id="ALS21329.1"/>
    </source>
</evidence>
<organism evidence="2 3">
    <name type="scientific">Paenibacillus naphthalenovorans</name>
    <dbReference type="NCBI Taxonomy" id="162209"/>
    <lineage>
        <taxon>Bacteria</taxon>
        <taxon>Bacillati</taxon>
        <taxon>Bacillota</taxon>
        <taxon>Bacilli</taxon>
        <taxon>Bacillales</taxon>
        <taxon>Paenibacillaceae</taxon>
        <taxon>Paenibacillus</taxon>
    </lineage>
</organism>
<keyword evidence="1" id="KW-0812">Transmembrane</keyword>
<proteinExistence type="predicted"/>
<protein>
    <recommendedName>
        <fullName evidence="4">DUF4190 domain-containing protein</fullName>
    </recommendedName>
</protein>
<dbReference type="AlphaFoldDB" id="A0A0U2UHG1"/>
<gene>
    <name evidence="2" type="ORF">IJ22_09470</name>
</gene>
<dbReference type="EMBL" id="CP013652">
    <property type="protein sequence ID" value="ALS21329.1"/>
    <property type="molecule type" value="Genomic_DNA"/>
</dbReference>
<evidence type="ECO:0000313" key="3">
    <source>
        <dbReference type="Proteomes" id="UP000061660"/>
    </source>
</evidence>
<dbReference type="RefSeq" id="WP_062407591.1">
    <property type="nucleotide sequence ID" value="NZ_CP013652.1"/>
</dbReference>
<name>A0A0U2UHG1_9BACL</name>
<dbReference type="PATRIC" id="fig|162209.4.peg.1009"/>
<dbReference type="PANTHER" id="PTHR40040">
    <property type="entry name" value="SMALL HYDROPHOBIC PROTEIN-RELATED"/>
    <property type="match status" value="1"/>
</dbReference>
<sequence>MKHKPGGKRSGSAFHQDIPLQRLKQQQLNRESGMKGNEEFAAESSPLHLLQFRRERTRTAAASRVEQPDPAASASYRWLGYTALILAVLSLMVLPVLLGSTAALIGFFAFMLGQRTLGAWSVAIGLIALAGYFVLMPLLT</sequence>
<reference evidence="2 3" key="2">
    <citation type="journal article" date="2016" name="Genome Announc.">
        <title>Complete Genome Sequences of Two Interactive Moderate Thermophiles, Paenibacillus napthalenovorans 32O-Y and Paenibacillus sp. 32O-W.</title>
        <authorList>
            <person name="Butler R.R.III."/>
            <person name="Wang J."/>
            <person name="Stark B.C."/>
            <person name="Pombert J.F."/>
        </authorList>
    </citation>
    <scope>NUCLEOTIDE SEQUENCE [LARGE SCALE GENOMIC DNA]</scope>
    <source>
        <strain evidence="2 3">32O-Y</strain>
    </source>
</reference>
<evidence type="ECO:0008006" key="4">
    <source>
        <dbReference type="Google" id="ProtNLM"/>
    </source>
</evidence>
<accession>A0A0U2UHG1</accession>
<feature type="transmembrane region" description="Helical" evidence="1">
    <location>
        <begin position="83"/>
        <end position="111"/>
    </location>
</feature>
<feature type="transmembrane region" description="Helical" evidence="1">
    <location>
        <begin position="117"/>
        <end position="139"/>
    </location>
</feature>
<keyword evidence="1" id="KW-1133">Transmembrane helix</keyword>
<dbReference type="Proteomes" id="UP000061660">
    <property type="component" value="Chromosome"/>
</dbReference>
<dbReference type="OrthoDB" id="1754157at2"/>
<reference evidence="3" key="1">
    <citation type="submission" date="2015-12" db="EMBL/GenBank/DDBJ databases">
        <title>Complete genome sequences of two moderately thermophilic Paenibacillus species.</title>
        <authorList>
            <person name="Butler R.III."/>
            <person name="Wang J."/>
            <person name="Stark B.C."/>
            <person name="Pombert J.-F."/>
        </authorList>
    </citation>
    <scope>NUCLEOTIDE SEQUENCE [LARGE SCALE GENOMIC DNA]</scope>
    <source>
        <strain evidence="3">32O-Y</strain>
    </source>
</reference>
<dbReference type="KEGG" id="pnp:IJ22_09470"/>
<dbReference type="PANTHER" id="PTHR40040:SF1">
    <property type="entry name" value="MEMBRANE PROTEIN"/>
    <property type="match status" value="1"/>
</dbReference>
<dbReference type="InterPro" id="IPR055338">
    <property type="entry name" value="YqfX-like"/>
</dbReference>
<evidence type="ECO:0000256" key="1">
    <source>
        <dbReference type="SAM" id="Phobius"/>
    </source>
</evidence>